<reference evidence="3" key="1">
    <citation type="submission" date="2019-12" db="EMBL/GenBank/DDBJ databases">
        <title>An insight into the sialome of adult female Ixodes ricinus ticks feeding for 6 days.</title>
        <authorList>
            <person name="Perner J."/>
            <person name="Ribeiro J.M.C."/>
        </authorList>
    </citation>
    <scope>NUCLEOTIDE SEQUENCE</scope>
    <source>
        <strain evidence="3">Semi-engorged</strain>
        <tissue evidence="3">Salivary glands</tissue>
    </source>
</reference>
<evidence type="ECO:0000259" key="2">
    <source>
        <dbReference type="PROSITE" id="PS50279"/>
    </source>
</evidence>
<name>A0A6B0UH26_IXORI</name>
<dbReference type="EMBL" id="GIFC01007374">
    <property type="protein sequence ID" value="MXU89457.1"/>
    <property type="molecule type" value="Transcribed_RNA"/>
</dbReference>
<evidence type="ECO:0000313" key="3">
    <source>
        <dbReference type="EMBL" id="MXU89457.1"/>
    </source>
</evidence>
<dbReference type="InterPro" id="IPR002223">
    <property type="entry name" value="Kunitz_BPTI"/>
</dbReference>
<feature type="chain" id="PRO_5025630554" evidence="1">
    <location>
        <begin position="18"/>
        <end position="108"/>
    </location>
</feature>
<dbReference type="Pfam" id="PF00014">
    <property type="entry name" value="Kunitz_BPTI"/>
    <property type="match status" value="1"/>
</dbReference>
<feature type="signal peptide" evidence="1">
    <location>
        <begin position="1"/>
        <end position="17"/>
    </location>
</feature>
<protein>
    <submittedName>
        <fullName evidence="3">Putative kunitz</fullName>
    </submittedName>
</protein>
<feature type="domain" description="BPTI/Kunitz inhibitor" evidence="2">
    <location>
        <begin position="26"/>
        <end position="81"/>
    </location>
</feature>
<evidence type="ECO:0000256" key="1">
    <source>
        <dbReference type="SAM" id="SignalP"/>
    </source>
</evidence>
<proteinExistence type="predicted"/>
<dbReference type="Gene3D" id="4.10.410.10">
    <property type="entry name" value="Pancreatic trypsin inhibitor Kunitz domain"/>
    <property type="match status" value="1"/>
</dbReference>
<keyword evidence="1" id="KW-0732">Signal</keyword>
<accession>A0A6B0UH26</accession>
<organism evidence="3">
    <name type="scientific">Ixodes ricinus</name>
    <name type="common">Common tick</name>
    <name type="synonym">Acarus ricinus</name>
    <dbReference type="NCBI Taxonomy" id="34613"/>
    <lineage>
        <taxon>Eukaryota</taxon>
        <taxon>Metazoa</taxon>
        <taxon>Ecdysozoa</taxon>
        <taxon>Arthropoda</taxon>
        <taxon>Chelicerata</taxon>
        <taxon>Arachnida</taxon>
        <taxon>Acari</taxon>
        <taxon>Parasitiformes</taxon>
        <taxon>Ixodida</taxon>
        <taxon>Ixodoidea</taxon>
        <taxon>Ixodidae</taxon>
        <taxon>Ixodinae</taxon>
        <taxon>Ixodes</taxon>
    </lineage>
</organism>
<sequence length="108" mass="12190">MMKLLLIFVIISIHTSGFLTTARVACEPFYHGGYGGGGGENVKPKWSFNPQSNRCEPVMVRSKCPPSQNCFSTEDGCEDYCEGMQTPRADDDVILEPLVKMWRNEFYD</sequence>
<dbReference type="AlphaFoldDB" id="A0A6B0UH26"/>
<dbReference type="SUPFAM" id="SSF57362">
    <property type="entry name" value="BPTI-like"/>
    <property type="match status" value="1"/>
</dbReference>
<dbReference type="PROSITE" id="PS50279">
    <property type="entry name" value="BPTI_KUNITZ_2"/>
    <property type="match status" value="1"/>
</dbReference>
<dbReference type="InterPro" id="IPR036880">
    <property type="entry name" value="Kunitz_BPTI_sf"/>
</dbReference>
<dbReference type="GO" id="GO:0004867">
    <property type="term" value="F:serine-type endopeptidase inhibitor activity"/>
    <property type="evidence" value="ECO:0007669"/>
    <property type="project" value="InterPro"/>
</dbReference>